<evidence type="ECO:0000259" key="3">
    <source>
        <dbReference type="PROSITE" id="PS51832"/>
    </source>
</evidence>
<dbReference type="SMART" id="SM00471">
    <property type="entry name" value="HDc"/>
    <property type="match status" value="1"/>
</dbReference>
<dbReference type="Gene3D" id="1.10.3210.10">
    <property type="entry name" value="Hypothetical protein af1432"/>
    <property type="match status" value="1"/>
</dbReference>
<name>A0A2S7XRC9_9GAMM</name>
<evidence type="ECO:0000313" key="5">
    <source>
        <dbReference type="Proteomes" id="UP000239936"/>
    </source>
</evidence>
<dbReference type="PANTHER" id="PTHR45228:SF1">
    <property type="entry name" value="CYCLIC DI-GMP PHOSPHODIESTERASE TM_0186"/>
    <property type="match status" value="1"/>
</dbReference>
<dbReference type="SUPFAM" id="SSF109604">
    <property type="entry name" value="HD-domain/PDEase-like"/>
    <property type="match status" value="1"/>
</dbReference>
<dbReference type="AlphaFoldDB" id="A0A2S7XRC9"/>
<keyword evidence="5" id="KW-1185">Reference proteome</keyword>
<organism evidence="4 5">
    <name type="scientific">Chromatium okenii</name>
    <dbReference type="NCBI Taxonomy" id="61644"/>
    <lineage>
        <taxon>Bacteria</taxon>
        <taxon>Pseudomonadati</taxon>
        <taxon>Pseudomonadota</taxon>
        <taxon>Gammaproteobacteria</taxon>
        <taxon>Chromatiales</taxon>
        <taxon>Chromatiaceae</taxon>
        <taxon>Chromatium</taxon>
    </lineage>
</organism>
<gene>
    <name evidence="4" type="ORF">CXB77_11065</name>
</gene>
<dbReference type="GO" id="GO:0000160">
    <property type="term" value="P:phosphorelay signal transduction system"/>
    <property type="evidence" value="ECO:0007669"/>
    <property type="project" value="InterPro"/>
</dbReference>
<dbReference type="PROSITE" id="PS50110">
    <property type="entry name" value="RESPONSE_REGULATORY"/>
    <property type="match status" value="1"/>
</dbReference>
<comment type="caution">
    <text evidence="4">The sequence shown here is derived from an EMBL/GenBank/DDBJ whole genome shotgun (WGS) entry which is preliminary data.</text>
</comment>
<dbReference type="Gene3D" id="3.40.50.2300">
    <property type="match status" value="1"/>
</dbReference>
<dbReference type="InterPro" id="IPR003607">
    <property type="entry name" value="HD/PDEase_dom"/>
</dbReference>
<sequence>MFSPSTINHTTRGMARILVVDDERTSLILMKRLLQASGYSDIVLIQDSCEVMAAYQAAPTDLILLDIQMPHLTGFDVIEQLSALQDPLMPPILVLTARHGRGEMLRALESGAHDVIRKPFDQAEVAARVRNMLDVRLAHKMLYDQKDVLERIVQERTHQIRETRLQVVQRLGRAAEYRDNETGQHILRMSHSSALLARHLGWNNDQCEIMLHASPMHDVGKIGIPDRILLKPGKLTPEEWLIMQKHASIGGDILSGDDSELLQMAREIALTHHEKWDGSGYPLGLAENAIPISGRIVALADVFDALTSERPYKKAWEVDAALDLIREQSGKHFDPSIVAVFLQLVSEILNIRNRFSDAAHSRHAVIKLDSAGNQQASTN</sequence>
<dbReference type="SUPFAM" id="SSF52172">
    <property type="entry name" value="CheY-like"/>
    <property type="match status" value="1"/>
</dbReference>
<accession>A0A2S7XRC9</accession>
<evidence type="ECO:0000313" key="4">
    <source>
        <dbReference type="EMBL" id="PQJ96289.1"/>
    </source>
</evidence>
<feature type="domain" description="Response regulatory" evidence="2">
    <location>
        <begin position="16"/>
        <end position="133"/>
    </location>
</feature>
<protein>
    <submittedName>
        <fullName evidence="4">Two-component system response regulator</fullName>
    </submittedName>
</protein>
<dbReference type="InterPro" id="IPR052020">
    <property type="entry name" value="Cyclic_di-GMP/3'3'-cGAMP_PDE"/>
</dbReference>
<feature type="domain" description="HD-GYP" evidence="3">
    <location>
        <begin position="160"/>
        <end position="357"/>
    </location>
</feature>
<dbReference type="OrthoDB" id="9802066at2"/>
<proteinExistence type="predicted"/>
<dbReference type="CDD" id="cd00077">
    <property type="entry name" value="HDc"/>
    <property type="match status" value="1"/>
</dbReference>
<keyword evidence="1" id="KW-0597">Phosphoprotein</keyword>
<dbReference type="GO" id="GO:0008081">
    <property type="term" value="F:phosphoric diester hydrolase activity"/>
    <property type="evidence" value="ECO:0007669"/>
    <property type="project" value="UniProtKB-ARBA"/>
</dbReference>
<feature type="modified residue" description="4-aspartylphosphate" evidence="1">
    <location>
        <position position="66"/>
    </location>
</feature>
<dbReference type="InterPro" id="IPR011006">
    <property type="entry name" value="CheY-like_superfamily"/>
</dbReference>
<dbReference type="PROSITE" id="PS51832">
    <property type="entry name" value="HD_GYP"/>
    <property type="match status" value="1"/>
</dbReference>
<evidence type="ECO:0000259" key="2">
    <source>
        <dbReference type="PROSITE" id="PS50110"/>
    </source>
</evidence>
<dbReference type="InterPro" id="IPR001789">
    <property type="entry name" value="Sig_transdc_resp-reg_receiver"/>
</dbReference>
<dbReference type="SMART" id="SM00448">
    <property type="entry name" value="REC"/>
    <property type="match status" value="1"/>
</dbReference>
<dbReference type="Pfam" id="PF13487">
    <property type="entry name" value="HD_5"/>
    <property type="match status" value="1"/>
</dbReference>
<dbReference type="Pfam" id="PF00072">
    <property type="entry name" value="Response_reg"/>
    <property type="match status" value="1"/>
</dbReference>
<dbReference type="PANTHER" id="PTHR45228">
    <property type="entry name" value="CYCLIC DI-GMP PHOSPHODIESTERASE TM_0186-RELATED"/>
    <property type="match status" value="1"/>
</dbReference>
<dbReference type="Proteomes" id="UP000239936">
    <property type="component" value="Unassembled WGS sequence"/>
</dbReference>
<evidence type="ECO:0000256" key="1">
    <source>
        <dbReference type="PROSITE-ProRule" id="PRU00169"/>
    </source>
</evidence>
<dbReference type="EMBL" id="PPGH01000035">
    <property type="protein sequence ID" value="PQJ96289.1"/>
    <property type="molecule type" value="Genomic_DNA"/>
</dbReference>
<dbReference type="InterPro" id="IPR037522">
    <property type="entry name" value="HD_GYP_dom"/>
</dbReference>
<reference evidence="4 5" key="1">
    <citation type="submission" date="2018-01" db="EMBL/GenBank/DDBJ databases">
        <title>The complete genome sequence of Chromatium okenii LaCa, a purple sulfur bacterium with a turbulent life.</title>
        <authorList>
            <person name="Luedin S.M."/>
            <person name="Liechti N."/>
            <person name="Storelli N."/>
            <person name="Danza F."/>
            <person name="Wittwer M."/>
            <person name="Pothier J.F."/>
            <person name="Tonolla M.A."/>
        </authorList>
    </citation>
    <scope>NUCLEOTIDE SEQUENCE [LARGE SCALE GENOMIC DNA]</scope>
    <source>
        <strain evidence="4 5">LaCa</strain>
    </source>
</reference>